<proteinExistence type="predicted"/>
<gene>
    <name evidence="1" type="ORF">FCALED_LOCUS10558</name>
</gene>
<accession>A0A9N9DMS0</accession>
<comment type="caution">
    <text evidence="1">The sequence shown here is derived from an EMBL/GenBank/DDBJ whole genome shotgun (WGS) entry which is preliminary data.</text>
</comment>
<dbReference type="EMBL" id="CAJVPQ010003939">
    <property type="protein sequence ID" value="CAG8640866.1"/>
    <property type="molecule type" value="Genomic_DNA"/>
</dbReference>
<organism evidence="1 2">
    <name type="scientific">Funneliformis caledonium</name>
    <dbReference type="NCBI Taxonomy" id="1117310"/>
    <lineage>
        <taxon>Eukaryota</taxon>
        <taxon>Fungi</taxon>
        <taxon>Fungi incertae sedis</taxon>
        <taxon>Mucoromycota</taxon>
        <taxon>Glomeromycotina</taxon>
        <taxon>Glomeromycetes</taxon>
        <taxon>Glomerales</taxon>
        <taxon>Glomeraceae</taxon>
        <taxon>Funneliformis</taxon>
    </lineage>
</organism>
<dbReference type="AlphaFoldDB" id="A0A9N9DMS0"/>
<dbReference type="OrthoDB" id="2420623at2759"/>
<evidence type="ECO:0000313" key="2">
    <source>
        <dbReference type="Proteomes" id="UP000789570"/>
    </source>
</evidence>
<sequence>AIISKCVVFCICRQKVLLDKDYDDLQLNEYSRSSRCKLNNKK</sequence>
<feature type="non-terminal residue" evidence="1">
    <location>
        <position position="1"/>
    </location>
</feature>
<name>A0A9N9DMS0_9GLOM</name>
<keyword evidence="2" id="KW-1185">Reference proteome</keyword>
<dbReference type="Proteomes" id="UP000789570">
    <property type="component" value="Unassembled WGS sequence"/>
</dbReference>
<evidence type="ECO:0000313" key="1">
    <source>
        <dbReference type="EMBL" id="CAG8640866.1"/>
    </source>
</evidence>
<protein>
    <submittedName>
        <fullName evidence="1">10640_t:CDS:1</fullName>
    </submittedName>
</protein>
<reference evidence="1" key="1">
    <citation type="submission" date="2021-06" db="EMBL/GenBank/DDBJ databases">
        <authorList>
            <person name="Kallberg Y."/>
            <person name="Tangrot J."/>
            <person name="Rosling A."/>
        </authorList>
    </citation>
    <scope>NUCLEOTIDE SEQUENCE</scope>
    <source>
        <strain evidence="1">UK204</strain>
    </source>
</reference>